<dbReference type="OrthoDB" id="9803432at2"/>
<organism evidence="4 5">
    <name type="scientific">Mycoplasma putrefaciens Mput9231</name>
    <dbReference type="NCBI Taxonomy" id="1292033"/>
    <lineage>
        <taxon>Bacteria</taxon>
        <taxon>Bacillati</taxon>
        <taxon>Mycoplasmatota</taxon>
        <taxon>Mollicutes</taxon>
        <taxon>Mycoplasmataceae</taxon>
        <taxon>Mycoplasma</taxon>
    </lineage>
</organism>
<evidence type="ECO:0000313" key="4">
    <source>
        <dbReference type="EMBL" id="AGJ90752.1"/>
    </source>
</evidence>
<dbReference type="RefSeq" id="WP_015587363.1">
    <property type="nucleotide sequence ID" value="NC_021083.1"/>
</dbReference>
<evidence type="ECO:0000259" key="3">
    <source>
        <dbReference type="SMART" id="SM00382"/>
    </source>
</evidence>
<evidence type="ECO:0000256" key="2">
    <source>
        <dbReference type="ARBA" id="ARBA00022840"/>
    </source>
</evidence>
<dbReference type="PATRIC" id="fig|1292033.3.peg.325"/>
<accession>M9WC71</accession>
<protein>
    <submittedName>
        <fullName evidence="4">Exodeoxyribonuclease V alpha subunit</fullName>
    </submittedName>
</protein>
<reference evidence="4 5" key="1">
    <citation type="journal article" date="2013" name="Genome Announc.">
        <title>Complete Genome Sequence of Mycoplasma putrefaciens Strain 9231, One of the Agents of Contagious Agalactia in Goats.</title>
        <authorList>
            <person name="Dupuy V."/>
            <person name="Sirand-Pugnet P."/>
            <person name="Baranowski E."/>
            <person name="Barre A."/>
            <person name="Breton M."/>
            <person name="Couture C."/>
            <person name="Dordet-Frisoni E."/>
            <person name="Gaurivaud P."/>
            <person name="Jacob D."/>
            <person name="Lemaitre C."/>
            <person name="Manso-Silvan L."/>
            <person name="Nikolski M."/>
            <person name="Nouvel L.X."/>
            <person name="Poumarat F."/>
            <person name="Tardy F."/>
            <person name="Thebault P."/>
            <person name="Theil S."/>
            <person name="Citti C."/>
            <person name="Blanchard A."/>
            <person name="Thiaucourt F."/>
        </authorList>
    </citation>
    <scope>NUCLEOTIDE SEQUENCE [LARGE SCALE GENOMIC DNA]</scope>
    <source>
        <strain evidence="4">Mput9231</strain>
    </source>
</reference>
<dbReference type="HOGENOM" id="CLU_007524_0_1_14"/>
<dbReference type="GO" id="GO:0017116">
    <property type="term" value="F:single-stranded DNA helicase activity"/>
    <property type="evidence" value="ECO:0007669"/>
    <property type="project" value="TreeGrafter"/>
</dbReference>
<dbReference type="Gene3D" id="3.40.50.300">
    <property type="entry name" value="P-loop containing nucleotide triphosphate hydrolases"/>
    <property type="match status" value="2"/>
</dbReference>
<keyword evidence="1" id="KW-0547">Nucleotide-binding</keyword>
<dbReference type="CDD" id="cd18809">
    <property type="entry name" value="SF1_C_RecD"/>
    <property type="match status" value="1"/>
</dbReference>
<dbReference type="PANTHER" id="PTHR43788:SF6">
    <property type="entry name" value="DNA HELICASE B"/>
    <property type="match status" value="1"/>
</dbReference>
<dbReference type="AlphaFoldDB" id="M9WC71"/>
<dbReference type="EMBL" id="CP004357">
    <property type="protein sequence ID" value="AGJ90752.1"/>
    <property type="molecule type" value="Genomic_DNA"/>
</dbReference>
<name>M9WC71_9MOLU</name>
<dbReference type="eggNOG" id="COG0507">
    <property type="taxonomic scope" value="Bacteria"/>
</dbReference>
<feature type="domain" description="AAA+ ATPase" evidence="3">
    <location>
        <begin position="350"/>
        <end position="489"/>
    </location>
</feature>
<dbReference type="Pfam" id="PF18335">
    <property type="entry name" value="SH3_13"/>
    <property type="match status" value="1"/>
</dbReference>
<dbReference type="Pfam" id="PF13245">
    <property type="entry name" value="AAA_19"/>
    <property type="match status" value="1"/>
</dbReference>
<dbReference type="Proteomes" id="UP000012984">
    <property type="component" value="Chromosome"/>
</dbReference>
<dbReference type="InterPro" id="IPR027785">
    <property type="entry name" value="UvrD-like_helicase_C"/>
</dbReference>
<dbReference type="PANTHER" id="PTHR43788">
    <property type="entry name" value="DNA2/NAM7 HELICASE FAMILY MEMBER"/>
    <property type="match status" value="1"/>
</dbReference>
<dbReference type="GO" id="GO:0009338">
    <property type="term" value="C:exodeoxyribonuclease V complex"/>
    <property type="evidence" value="ECO:0007669"/>
    <property type="project" value="TreeGrafter"/>
</dbReference>
<sequence length="740" mass="85600">MEKIITIRGYIIKFLYLSDNWALAIFASEDNAKKTIKIKGPISLMKPKVLYELNGFVITHPKYGSSFEVSSFVLANIDTQQQIINFLKSDVFPGIGNLTAKKIAEHYSSDFIKEILEDREKFFSIKGINKFKLEHIYQIIYDIEQNNSLTSEFINHQLNLKILKKLQQHITDQKKIVDILSNNFFDFAFKFNLGKIEDIDKIWLHFSKKPNDIARIAYWALYACNQILFSTGDSYTDQKTLVKRLETLIDFDVSENKEILLNSLVFSKEHELLIFKDNRVYTNTSYYDEQHISEMLMYHQKNTLNNKSNLSDQQLDKFIREIEQEISVTSNIKDFKYDRSQIDALKAFATNNITIITGGPGTGKTTIIQAIVKLFQKIFKSSKFSVSAPTGRAAGKIRESFTGSEATTIHKLLQYDGDEDRFFINKENPLNFDLLIVDECSMIDNRLFSQFLLSSINAKKIVLVGDPDQLPSVSYGNAFADIIKSNKIKAINLNQIHRQSKNNGIIQLAYMIKNDNFDLNKINDFNNVEFIFDQNKDYCLEQIKKYYQKDLNFINPYSIQIICPMYAGTFGIDNLNDFIQSTFNLNSFNEQRVYQRLKTKYVVNDKIMYLKNDSKLNISNGDVGIIKAINKKQNKFLSAIVNFNNIELEFTNQNFEDLTLSYACSVHKTQGSEYDTVILVLDSNHFNQFIDKKLLYTAVTRAKKHLIIIAKQEFFLSGIKKQAKPRNTTLQETIIQMFDN</sequence>
<dbReference type="InterPro" id="IPR027417">
    <property type="entry name" value="P-loop_NTPase"/>
</dbReference>
<proteinExistence type="predicted"/>
<dbReference type="SMART" id="SM00382">
    <property type="entry name" value="AAA"/>
    <property type="match status" value="1"/>
</dbReference>
<dbReference type="GO" id="GO:0005524">
    <property type="term" value="F:ATP binding"/>
    <property type="evidence" value="ECO:0007669"/>
    <property type="project" value="UniProtKB-KW"/>
</dbReference>
<evidence type="ECO:0000313" key="5">
    <source>
        <dbReference type="Proteomes" id="UP000012984"/>
    </source>
</evidence>
<dbReference type="KEGG" id="mput:MPUT9231_3310"/>
<dbReference type="Pfam" id="PF13538">
    <property type="entry name" value="UvrD_C_2"/>
    <property type="match status" value="1"/>
</dbReference>
<dbReference type="Gene3D" id="2.30.30.940">
    <property type="match status" value="1"/>
</dbReference>
<dbReference type="InterPro" id="IPR003593">
    <property type="entry name" value="AAA+_ATPase"/>
</dbReference>
<dbReference type="SUPFAM" id="SSF52540">
    <property type="entry name" value="P-loop containing nucleoside triphosphate hydrolases"/>
    <property type="match status" value="2"/>
</dbReference>
<dbReference type="InterPro" id="IPR041451">
    <property type="entry name" value="RecD2_SH13"/>
</dbReference>
<dbReference type="CDD" id="cd17933">
    <property type="entry name" value="DEXSc_RecD-like"/>
    <property type="match status" value="1"/>
</dbReference>
<evidence type="ECO:0000256" key="1">
    <source>
        <dbReference type="ARBA" id="ARBA00022741"/>
    </source>
</evidence>
<keyword evidence="5" id="KW-1185">Reference proteome</keyword>
<keyword evidence="2" id="KW-0067">ATP-binding</keyword>
<dbReference type="Gene3D" id="1.10.10.2220">
    <property type="match status" value="1"/>
</dbReference>
<dbReference type="GO" id="GO:0006310">
    <property type="term" value="P:DNA recombination"/>
    <property type="evidence" value="ECO:0007669"/>
    <property type="project" value="TreeGrafter"/>
</dbReference>
<gene>
    <name evidence="4" type="primary">recD</name>
    <name evidence="4" type="ORF">MPUT9231_3310</name>
</gene>
<dbReference type="InterPro" id="IPR050534">
    <property type="entry name" value="Coronavir_polyprotein_1ab"/>
</dbReference>